<proteinExistence type="predicted"/>
<keyword evidence="1" id="KW-0732">Signal</keyword>
<organism evidence="2 3">
    <name type="scientific">Platanthera zijinensis</name>
    <dbReference type="NCBI Taxonomy" id="2320716"/>
    <lineage>
        <taxon>Eukaryota</taxon>
        <taxon>Viridiplantae</taxon>
        <taxon>Streptophyta</taxon>
        <taxon>Embryophyta</taxon>
        <taxon>Tracheophyta</taxon>
        <taxon>Spermatophyta</taxon>
        <taxon>Magnoliopsida</taxon>
        <taxon>Liliopsida</taxon>
        <taxon>Asparagales</taxon>
        <taxon>Orchidaceae</taxon>
        <taxon>Orchidoideae</taxon>
        <taxon>Orchideae</taxon>
        <taxon>Orchidinae</taxon>
        <taxon>Platanthera</taxon>
    </lineage>
</organism>
<protein>
    <submittedName>
        <fullName evidence="2">Uncharacterized protein</fullName>
    </submittedName>
</protein>
<feature type="chain" id="PRO_5043019922" evidence="1">
    <location>
        <begin position="22"/>
        <end position="150"/>
    </location>
</feature>
<comment type="caution">
    <text evidence="2">The sequence shown here is derived from an EMBL/GenBank/DDBJ whole genome shotgun (WGS) entry which is preliminary data.</text>
</comment>
<sequence length="150" mass="16643">MAGRLTLLQSTLAAILLHALTNAPMPISVLNKVNSFLKNFLWSGSSSKGVIHYAAWENVCLPKDMGGLGIKNMTTWRRIIMGRVAARILGSDGRLLARTLGSKYGEQDLFNRKRIHSKIWKTIALGNNIVSRQTFWMIGTGHSDSTFNDN</sequence>
<dbReference type="PANTHER" id="PTHR33116:SF78">
    <property type="entry name" value="OS12G0587133 PROTEIN"/>
    <property type="match status" value="1"/>
</dbReference>
<evidence type="ECO:0000256" key="1">
    <source>
        <dbReference type="SAM" id="SignalP"/>
    </source>
</evidence>
<evidence type="ECO:0000313" key="3">
    <source>
        <dbReference type="Proteomes" id="UP001418222"/>
    </source>
</evidence>
<name>A0AAP0B645_9ASPA</name>
<accession>A0AAP0B645</accession>
<gene>
    <name evidence="2" type="ORF">KSP39_PZI017132</name>
</gene>
<evidence type="ECO:0000313" key="2">
    <source>
        <dbReference type="EMBL" id="KAK8928989.1"/>
    </source>
</evidence>
<keyword evidence="3" id="KW-1185">Reference proteome</keyword>
<reference evidence="2 3" key="1">
    <citation type="journal article" date="2022" name="Nat. Plants">
        <title>Genomes of leafy and leafless Platanthera orchids illuminate the evolution of mycoheterotrophy.</title>
        <authorList>
            <person name="Li M.H."/>
            <person name="Liu K.W."/>
            <person name="Li Z."/>
            <person name="Lu H.C."/>
            <person name="Ye Q.L."/>
            <person name="Zhang D."/>
            <person name="Wang J.Y."/>
            <person name="Li Y.F."/>
            <person name="Zhong Z.M."/>
            <person name="Liu X."/>
            <person name="Yu X."/>
            <person name="Liu D.K."/>
            <person name="Tu X.D."/>
            <person name="Liu B."/>
            <person name="Hao Y."/>
            <person name="Liao X.Y."/>
            <person name="Jiang Y.T."/>
            <person name="Sun W.H."/>
            <person name="Chen J."/>
            <person name="Chen Y.Q."/>
            <person name="Ai Y."/>
            <person name="Zhai J.W."/>
            <person name="Wu S.S."/>
            <person name="Zhou Z."/>
            <person name="Hsiao Y.Y."/>
            <person name="Wu W.L."/>
            <person name="Chen Y.Y."/>
            <person name="Lin Y.F."/>
            <person name="Hsu J.L."/>
            <person name="Li C.Y."/>
            <person name="Wang Z.W."/>
            <person name="Zhao X."/>
            <person name="Zhong W.Y."/>
            <person name="Ma X.K."/>
            <person name="Ma L."/>
            <person name="Huang J."/>
            <person name="Chen G.Z."/>
            <person name="Huang M.Z."/>
            <person name="Huang L."/>
            <person name="Peng D.H."/>
            <person name="Luo Y.B."/>
            <person name="Zou S.Q."/>
            <person name="Chen S.P."/>
            <person name="Lan S."/>
            <person name="Tsai W.C."/>
            <person name="Van de Peer Y."/>
            <person name="Liu Z.J."/>
        </authorList>
    </citation>
    <scope>NUCLEOTIDE SEQUENCE [LARGE SCALE GENOMIC DNA]</scope>
    <source>
        <strain evidence="2">Lor287</strain>
    </source>
</reference>
<dbReference type="AlphaFoldDB" id="A0AAP0B645"/>
<dbReference type="PANTHER" id="PTHR33116">
    <property type="entry name" value="REVERSE TRANSCRIPTASE ZINC-BINDING DOMAIN-CONTAINING PROTEIN-RELATED-RELATED"/>
    <property type="match status" value="1"/>
</dbReference>
<dbReference type="Proteomes" id="UP001418222">
    <property type="component" value="Unassembled WGS sequence"/>
</dbReference>
<feature type="signal peptide" evidence="1">
    <location>
        <begin position="1"/>
        <end position="21"/>
    </location>
</feature>
<dbReference type="EMBL" id="JBBWWQ010000015">
    <property type="protein sequence ID" value="KAK8928989.1"/>
    <property type="molecule type" value="Genomic_DNA"/>
</dbReference>